<dbReference type="GeneID" id="90039218"/>
<proteinExistence type="predicted"/>
<dbReference type="Proteomes" id="UP001498771">
    <property type="component" value="Unassembled WGS sequence"/>
</dbReference>
<dbReference type="RefSeq" id="XP_064765557.1">
    <property type="nucleotide sequence ID" value="XM_064913706.1"/>
</dbReference>
<sequence length="216" mass="24745">MIRIQLLLCLLIAGFVSANIEQVRFFAPFSTAPPTESDEWARSIPATVELLSMESPSAIKTVAPQFPDREDVRYMTEEYYYLTDIVKGSFYEFRVCWPANYPLDLEVGVVKASELDESSPLYVPAETANVMYAYIKYSAHYYSHHKELMEHPIPAPFELILSKCTFLVVLGDSVVMQSLLVILGILGWKVTSLWYYRMLRQISTLDYLAKDADKKE</sequence>
<evidence type="ECO:0000256" key="2">
    <source>
        <dbReference type="SAM" id="SignalP"/>
    </source>
</evidence>
<feature type="signal peptide" evidence="2">
    <location>
        <begin position="1"/>
        <end position="18"/>
    </location>
</feature>
<evidence type="ECO:0000313" key="4">
    <source>
        <dbReference type="Proteomes" id="UP001498771"/>
    </source>
</evidence>
<dbReference type="EMBL" id="JBBJBU010000016">
    <property type="protein sequence ID" value="KAK7202524.1"/>
    <property type="molecule type" value="Genomic_DNA"/>
</dbReference>
<dbReference type="PANTHER" id="PTHR28022:SF1">
    <property type="entry name" value="GPI MANNOSYLTRANSFERASE 2 SUBUNIT PGA1"/>
    <property type="match status" value="1"/>
</dbReference>
<keyword evidence="4" id="KW-1185">Reference proteome</keyword>
<accession>A0ABR1EY37</accession>
<evidence type="ECO:0000313" key="3">
    <source>
        <dbReference type="EMBL" id="KAK7202524.1"/>
    </source>
</evidence>
<reference evidence="3 4" key="1">
    <citation type="submission" date="2024-03" db="EMBL/GenBank/DDBJ databases">
        <title>Genome-scale model development and genomic sequencing of the oleaginous clade Lipomyces.</title>
        <authorList>
            <consortium name="Lawrence Berkeley National Laboratory"/>
            <person name="Czajka J.J."/>
            <person name="Han Y."/>
            <person name="Kim J."/>
            <person name="Mondo S.J."/>
            <person name="Hofstad B.A."/>
            <person name="Robles A."/>
            <person name="Haridas S."/>
            <person name="Riley R."/>
            <person name="LaButti K."/>
            <person name="Pangilinan J."/>
            <person name="Andreopoulos W."/>
            <person name="Lipzen A."/>
            <person name="Yan J."/>
            <person name="Wang M."/>
            <person name="Ng V."/>
            <person name="Grigoriev I.V."/>
            <person name="Spatafora J.W."/>
            <person name="Magnuson J.K."/>
            <person name="Baker S.E."/>
            <person name="Pomraning K.R."/>
        </authorList>
    </citation>
    <scope>NUCLEOTIDE SEQUENCE [LARGE SCALE GENOMIC DNA]</scope>
    <source>
        <strain evidence="3 4">Phaff 52-87</strain>
    </source>
</reference>
<evidence type="ECO:0008006" key="5">
    <source>
        <dbReference type="Google" id="ProtNLM"/>
    </source>
</evidence>
<keyword evidence="1" id="KW-1133">Transmembrane helix</keyword>
<organism evidence="3 4">
    <name type="scientific">Myxozyma melibiosi</name>
    <dbReference type="NCBI Taxonomy" id="54550"/>
    <lineage>
        <taxon>Eukaryota</taxon>
        <taxon>Fungi</taxon>
        <taxon>Dikarya</taxon>
        <taxon>Ascomycota</taxon>
        <taxon>Saccharomycotina</taxon>
        <taxon>Lipomycetes</taxon>
        <taxon>Lipomycetales</taxon>
        <taxon>Lipomycetaceae</taxon>
        <taxon>Myxozyma</taxon>
    </lineage>
</organism>
<keyword evidence="2" id="KW-0732">Signal</keyword>
<comment type="caution">
    <text evidence="3">The sequence shown here is derived from an EMBL/GenBank/DDBJ whole genome shotgun (WGS) entry which is preliminary data.</text>
</comment>
<evidence type="ECO:0000256" key="1">
    <source>
        <dbReference type="SAM" id="Phobius"/>
    </source>
</evidence>
<feature type="transmembrane region" description="Helical" evidence="1">
    <location>
        <begin position="166"/>
        <end position="188"/>
    </location>
</feature>
<feature type="chain" id="PRO_5045043660" description="GOLD domain-containing protein" evidence="2">
    <location>
        <begin position="19"/>
        <end position="216"/>
    </location>
</feature>
<keyword evidence="1" id="KW-0472">Membrane</keyword>
<gene>
    <name evidence="3" type="ORF">BZA70DRAFT_285275</name>
</gene>
<dbReference type="InterPro" id="IPR019433">
    <property type="entry name" value="GPI_ManTrfase_II_coact_Pga1"/>
</dbReference>
<name>A0ABR1EY37_9ASCO</name>
<dbReference type="PANTHER" id="PTHR28022">
    <property type="entry name" value="GPI MANNOSYLTRANSFERASE 2 SUBUNIT PGA1"/>
    <property type="match status" value="1"/>
</dbReference>
<protein>
    <recommendedName>
        <fullName evidence="5">GOLD domain-containing protein</fullName>
    </recommendedName>
</protein>
<keyword evidence="1" id="KW-0812">Transmembrane</keyword>